<dbReference type="SUPFAM" id="SSF52540">
    <property type="entry name" value="P-loop containing nucleoside triphosphate hydrolases"/>
    <property type="match status" value="1"/>
</dbReference>
<dbReference type="STRING" id="530584.SAMN05421630_105177"/>
<dbReference type="SMART" id="SM00382">
    <property type="entry name" value="AAA"/>
    <property type="match status" value="1"/>
</dbReference>
<dbReference type="Gene3D" id="3.40.50.300">
    <property type="entry name" value="P-loop containing nucleotide triphosphate hydrolases"/>
    <property type="match status" value="1"/>
</dbReference>
<dbReference type="InterPro" id="IPR017871">
    <property type="entry name" value="ABC_transporter-like_CS"/>
</dbReference>
<dbReference type="InterPro" id="IPR003593">
    <property type="entry name" value="AAA+_ATPase"/>
</dbReference>
<evidence type="ECO:0000313" key="3">
    <source>
        <dbReference type="EMBL" id="SDD01165.1"/>
    </source>
</evidence>
<protein>
    <submittedName>
        <fullName evidence="3">Putative ABC transport system ATP-binding protein</fullName>
    </submittedName>
</protein>
<dbReference type="InterPro" id="IPR027417">
    <property type="entry name" value="P-loop_NTPase"/>
</dbReference>
<sequence>MLEPPPIYRLEGVGVDYSTPAGTVTGVHDITLDIPRTGLTVLAGPSGSGKSTLLRVLGLFERPARGDLTFASTDVGTLNNRQRRALRRDQLGLVFQNPIDNLFEHLDVADNLRAAAQSAGQRCEPEDILGRLGLDGTGSWRVSALSGGQQQRLAFGCTLARQCAVILADEPTSQLDEASADLVLDTVRYLVGQDYAVLATSHDERLIELASRVALLRDGRLEGVREHDLDQYRY</sequence>
<dbReference type="GO" id="GO:0016887">
    <property type="term" value="F:ATP hydrolysis activity"/>
    <property type="evidence" value="ECO:0007669"/>
    <property type="project" value="InterPro"/>
</dbReference>
<reference evidence="3 4" key="1">
    <citation type="submission" date="2016-10" db="EMBL/GenBank/DDBJ databases">
        <authorList>
            <person name="de Groot N.N."/>
        </authorList>
    </citation>
    <scope>NUCLEOTIDE SEQUENCE [LARGE SCALE GENOMIC DNA]</scope>
    <source>
        <strain evidence="3 4">CGMCC 4.5506</strain>
    </source>
</reference>
<dbReference type="PANTHER" id="PTHR24220:SF687">
    <property type="entry name" value="ABC TRANSPORTER ATP-BINDING PROTEIN SCO2324-RELATED"/>
    <property type="match status" value="1"/>
</dbReference>
<dbReference type="InterPro" id="IPR003439">
    <property type="entry name" value="ABC_transporter-like_ATP-bd"/>
</dbReference>
<dbReference type="KEGG" id="pmad:BAY61_15655"/>
<name>A0A222VQL5_9PSEU</name>
<keyword evidence="4" id="KW-1185">Reference proteome</keyword>
<dbReference type="PANTHER" id="PTHR24220">
    <property type="entry name" value="IMPORT ATP-BINDING PROTEIN"/>
    <property type="match status" value="1"/>
</dbReference>
<dbReference type="EMBL" id="FMZE01000005">
    <property type="protein sequence ID" value="SDD01165.1"/>
    <property type="molecule type" value="Genomic_DNA"/>
</dbReference>
<keyword evidence="1" id="KW-0547">Nucleotide-binding</keyword>
<keyword evidence="2 3" id="KW-0067">ATP-binding</keyword>
<dbReference type="GO" id="GO:0022857">
    <property type="term" value="F:transmembrane transporter activity"/>
    <property type="evidence" value="ECO:0007669"/>
    <property type="project" value="TreeGrafter"/>
</dbReference>
<organism evidence="3 4">
    <name type="scientific">Prauserella marina</name>
    <dbReference type="NCBI Taxonomy" id="530584"/>
    <lineage>
        <taxon>Bacteria</taxon>
        <taxon>Bacillati</taxon>
        <taxon>Actinomycetota</taxon>
        <taxon>Actinomycetes</taxon>
        <taxon>Pseudonocardiales</taxon>
        <taxon>Pseudonocardiaceae</taxon>
        <taxon>Prauserella</taxon>
    </lineage>
</organism>
<dbReference type="GO" id="GO:0005886">
    <property type="term" value="C:plasma membrane"/>
    <property type="evidence" value="ECO:0007669"/>
    <property type="project" value="TreeGrafter"/>
</dbReference>
<gene>
    <name evidence="3" type="ORF">SAMN05421630_105177</name>
</gene>
<dbReference type="Proteomes" id="UP000199494">
    <property type="component" value="Unassembled WGS sequence"/>
</dbReference>
<proteinExistence type="predicted"/>
<dbReference type="Pfam" id="PF00005">
    <property type="entry name" value="ABC_tran"/>
    <property type="match status" value="1"/>
</dbReference>
<dbReference type="AlphaFoldDB" id="A0A222VQL5"/>
<dbReference type="OrthoDB" id="5181363at2"/>
<dbReference type="InterPro" id="IPR015854">
    <property type="entry name" value="ABC_transpr_LolD-like"/>
</dbReference>
<accession>A0A222VQL5</accession>
<dbReference type="PROSITE" id="PS50893">
    <property type="entry name" value="ABC_TRANSPORTER_2"/>
    <property type="match status" value="1"/>
</dbReference>
<evidence type="ECO:0000256" key="1">
    <source>
        <dbReference type="ARBA" id="ARBA00022741"/>
    </source>
</evidence>
<evidence type="ECO:0000313" key="4">
    <source>
        <dbReference type="Proteomes" id="UP000199494"/>
    </source>
</evidence>
<dbReference type="GO" id="GO:0005524">
    <property type="term" value="F:ATP binding"/>
    <property type="evidence" value="ECO:0007669"/>
    <property type="project" value="UniProtKB-KW"/>
</dbReference>
<dbReference type="PROSITE" id="PS00211">
    <property type="entry name" value="ABC_TRANSPORTER_1"/>
    <property type="match status" value="1"/>
</dbReference>
<evidence type="ECO:0000256" key="2">
    <source>
        <dbReference type="ARBA" id="ARBA00022840"/>
    </source>
</evidence>
<dbReference type="RefSeq" id="WP_091804474.1">
    <property type="nucleotide sequence ID" value="NZ_CP016353.1"/>
</dbReference>